<dbReference type="HAMAP" id="MF_01876">
    <property type="entry name" value="PsiMP_glycosidase"/>
    <property type="match status" value="1"/>
</dbReference>
<dbReference type="GO" id="GO:0004730">
    <property type="term" value="F:pseudouridylate synthase activity"/>
    <property type="evidence" value="ECO:0007669"/>
    <property type="project" value="UniProtKB-EC"/>
</dbReference>
<evidence type="ECO:0000256" key="4">
    <source>
        <dbReference type="ARBA" id="ARBA00023239"/>
    </source>
</evidence>
<dbReference type="Proteomes" id="UP001549366">
    <property type="component" value="Unassembled WGS sequence"/>
</dbReference>
<organism evidence="7 8">
    <name type="scientific">Endozoicomonas lisbonensis</name>
    <dbReference type="NCBI Taxonomy" id="3120522"/>
    <lineage>
        <taxon>Bacteria</taxon>
        <taxon>Pseudomonadati</taxon>
        <taxon>Pseudomonadota</taxon>
        <taxon>Gammaproteobacteria</taxon>
        <taxon>Oceanospirillales</taxon>
        <taxon>Endozoicomonadaceae</taxon>
        <taxon>Endozoicomonas</taxon>
    </lineage>
</organism>
<gene>
    <name evidence="6" type="primary">psuG</name>
    <name evidence="7" type="ORF">V5J35_004370</name>
</gene>
<keyword evidence="2 6" id="KW-0378">Hydrolase</keyword>
<dbReference type="InterPro" id="IPR022830">
    <property type="entry name" value="Indigdn_synthA-like"/>
</dbReference>
<dbReference type="Pfam" id="PF04227">
    <property type="entry name" value="Indigoidine_A"/>
    <property type="match status" value="1"/>
</dbReference>
<evidence type="ECO:0000256" key="2">
    <source>
        <dbReference type="ARBA" id="ARBA00022801"/>
    </source>
</evidence>
<dbReference type="InterPro" id="IPR007342">
    <property type="entry name" value="PsuG"/>
</dbReference>
<feature type="active site" description="Nucleophile" evidence="6">
    <location>
        <position position="166"/>
    </location>
</feature>
<dbReference type="EC" id="4.2.1.70" evidence="6"/>
<evidence type="ECO:0000256" key="3">
    <source>
        <dbReference type="ARBA" id="ARBA00023211"/>
    </source>
</evidence>
<keyword evidence="3 6" id="KW-0464">Manganese</keyword>
<feature type="binding site" evidence="6">
    <location>
        <begin position="147"/>
        <end position="149"/>
    </location>
    <ligand>
        <name>substrate</name>
    </ligand>
</feature>
<evidence type="ECO:0000256" key="1">
    <source>
        <dbReference type="ARBA" id="ARBA00022723"/>
    </source>
</evidence>
<feature type="active site" description="Proton donor" evidence="6">
    <location>
        <position position="25"/>
    </location>
</feature>
<evidence type="ECO:0000256" key="6">
    <source>
        <dbReference type="HAMAP-Rule" id="MF_01876"/>
    </source>
</evidence>
<comment type="catalytic activity">
    <reaction evidence="6">
        <text>D-ribose 5-phosphate + uracil = psi-UMP + H2O</text>
        <dbReference type="Rhea" id="RHEA:18337"/>
        <dbReference type="ChEBI" id="CHEBI:15377"/>
        <dbReference type="ChEBI" id="CHEBI:17568"/>
        <dbReference type="ChEBI" id="CHEBI:58380"/>
        <dbReference type="ChEBI" id="CHEBI:78346"/>
        <dbReference type="EC" id="4.2.1.70"/>
    </reaction>
</comment>
<evidence type="ECO:0000256" key="5">
    <source>
        <dbReference type="ARBA" id="ARBA00023295"/>
    </source>
</evidence>
<dbReference type="PANTHER" id="PTHR42909:SF1">
    <property type="entry name" value="CARBOHYDRATE KINASE PFKB DOMAIN-CONTAINING PROTEIN"/>
    <property type="match status" value="1"/>
</dbReference>
<sequence>MPEHCLVHPEVAGALASGTPVVALESSLITNGFGAPANLAIAREQEQILRDAGVQPATTAVIRGRIKVGLMDEELEFLASGDASIHKASRRDLAYLQASALSTGTALSGGTTLAASMLIASMCGIRILATGGIGGVHRYAAQSFDISADLVELGRTPVAVVCAGAKSILDIPGTLEYLETMGVPVLGYQTGTVPAFYSSDSGCFVDYRLDSPGQAAEVIRQMESMKLDSGLVICNPIPKEFEIPAERLEPVIEQSISLARQKGISGKRVTPFLLRQLHQNKELNLVEANMALIRNNVRLAAQIACAL</sequence>
<keyword evidence="1 6" id="KW-0479">Metal-binding</keyword>
<comment type="subunit">
    <text evidence="6">Homotrimer.</text>
</comment>
<keyword evidence="8" id="KW-1185">Reference proteome</keyword>
<evidence type="ECO:0000313" key="8">
    <source>
        <dbReference type="Proteomes" id="UP001549366"/>
    </source>
</evidence>
<protein>
    <recommendedName>
        <fullName evidence="6">Pseudouridine-5'-phosphate glycosidase</fullName>
        <shortName evidence="6">PsiMP glycosidase</shortName>
        <ecNumber evidence="6">4.2.1.70</ecNumber>
    </recommendedName>
</protein>
<comment type="cofactor">
    <cofactor evidence="6">
        <name>Mn(2+)</name>
        <dbReference type="ChEBI" id="CHEBI:29035"/>
    </cofactor>
    <text evidence="6">Binds 1 Mn(2+) ion per subunit.</text>
</comment>
<dbReference type="RefSeq" id="WP_354009193.1">
    <property type="nucleotide sequence ID" value="NZ_JBEWTA010000001.1"/>
</dbReference>
<evidence type="ECO:0000313" key="7">
    <source>
        <dbReference type="EMBL" id="MET4759178.1"/>
    </source>
</evidence>
<dbReference type="Gene3D" id="3.40.1790.10">
    <property type="entry name" value="Indigoidine synthase domain"/>
    <property type="match status" value="1"/>
</dbReference>
<accession>A0ABV2SQM9</accession>
<feature type="binding site" evidence="6">
    <location>
        <position position="87"/>
    </location>
    <ligand>
        <name>substrate</name>
    </ligand>
</feature>
<dbReference type="SUPFAM" id="SSF110581">
    <property type="entry name" value="Indigoidine synthase A-like"/>
    <property type="match status" value="1"/>
</dbReference>
<reference evidence="7 8" key="1">
    <citation type="submission" date="2024-06" db="EMBL/GenBank/DDBJ databases">
        <title>Genomic Encyclopedia of Type Strains, Phase V (KMG-V): Genome sequencing to study the core and pangenomes of soil and plant-associated prokaryotes.</title>
        <authorList>
            <person name="Whitman W."/>
        </authorList>
    </citation>
    <scope>NUCLEOTIDE SEQUENCE [LARGE SCALE GENOMIC DNA]</scope>
    <source>
        <strain evidence="7 8">NE40</strain>
    </source>
</reference>
<keyword evidence="4 6" id="KW-0456">Lyase</keyword>
<comment type="function">
    <text evidence="6">Catalyzes the reversible cleavage of pseudouridine 5'-phosphate (PsiMP) to ribose 5-phosphate and uracil. Functions biologically in the cleavage direction, as part of a pseudouridine degradation pathway.</text>
</comment>
<comment type="similarity">
    <text evidence="6">Belongs to the pseudouridine-5'-phosphate glycosidase family.</text>
</comment>
<feature type="binding site" evidence="6">
    <location>
        <position position="145"/>
    </location>
    <ligand>
        <name>Mn(2+)</name>
        <dbReference type="ChEBI" id="CHEBI:29035"/>
    </ligand>
</feature>
<dbReference type="EMBL" id="JBEWTB010000002">
    <property type="protein sequence ID" value="MET4759178.1"/>
    <property type="molecule type" value="Genomic_DNA"/>
</dbReference>
<comment type="caution">
    <text evidence="7">The sequence shown here is derived from an EMBL/GenBank/DDBJ whole genome shotgun (WGS) entry which is preliminary data.</text>
</comment>
<comment type="caution">
    <text evidence="6">Lacks conserved residue(s) required for the propagation of feature annotation.</text>
</comment>
<name>A0ABV2SQM9_9GAMM</name>
<dbReference type="GO" id="GO:0016798">
    <property type="term" value="F:hydrolase activity, acting on glycosyl bonds"/>
    <property type="evidence" value="ECO:0007669"/>
    <property type="project" value="UniProtKB-KW"/>
</dbReference>
<dbReference type="PANTHER" id="PTHR42909">
    <property type="entry name" value="ZGC:136858"/>
    <property type="match status" value="1"/>
</dbReference>
<proteinExistence type="inferred from homology"/>
<keyword evidence="5 6" id="KW-0326">Glycosidase</keyword>